<evidence type="ECO:0000313" key="5">
    <source>
        <dbReference type="Proteomes" id="UP000625210"/>
    </source>
</evidence>
<evidence type="ECO:0000256" key="2">
    <source>
        <dbReference type="RuleBase" id="RU003616"/>
    </source>
</evidence>
<dbReference type="Pfam" id="PF00011">
    <property type="entry name" value="HSP20"/>
    <property type="match status" value="1"/>
</dbReference>
<comment type="similarity">
    <text evidence="1 2">Belongs to the small heat shock protein (HSP20) family.</text>
</comment>
<dbReference type="EMBL" id="BMHQ01000013">
    <property type="protein sequence ID" value="GGE27039.1"/>
    <property type="molecule type" value="Genomic_DNA"/>
</dbReference>
<reference evidence="4" key="1">
    <citation type="journal article" date="2014" name="Int. J. Syst. Evol. Microbiol.">
        <title>Complete genome sequence of Corynebacterium casei LMG S-19264T (=DSM 44701T), isolated from a smear-ripened cheese.</title>
        <authorList>
            <consortium name="US DOE Joint Genome Institute (JGI-PGF)"/>
            <person name="Walter F."/>
            <person name="Albersmeier A."/>
            <person name="Kalinowski J."/>
            <person name="Ruckert C."/>
        </authorList>
    </citation>
    <scope>NUCLEOTIDE SEQUENCE</scope>
    <source>
        <strain evidence="4">CGMCC 1.15179</strain>
    </source>
</reference>
<dbReference type="RefSeq" id="WP_188648855.1">
    <property type="nucleotide sequence ID" value="NZ_BMHQ01000013.1"/>
</dbReference>
<dbReference type="AlphaFoldDB" id="A0A8J2VJD5"/>
<dbReference type="CDD" id="cd06464">
    <property type="entry name" value="ACD_sHsps-like"/>
    <property type="match status" value="1"/>
</dbReference>
<dbReference type="InterPro" id="IPR002068">
    <property type="entry name" value="A-crystallin/Hsp20_dom"/>
</dbReference>
<feature type="domain" description="SHSP" evidence="3">
    <location>
        <begin position="28"/>
        <end position="138"/>
    </location>
</feature>
<reference evidence="4" key="2">
    <citation type="submission" date="2020-09" db="EMBL/GenBank/DDBJ databases">
        <authorList>
            <person name="Sun Q."/>
            <person name="Zhou Y."/>
        </authorList>
    </citation>
    <scope>NUCLEOTIDE SEQUENCE</scope>
    <source>
        <strain evidence="4">CGMCC 1.15179</strain>
    </source>
</reference>
<accession>A0A8J2VJD5</accession>
<keyword evidence="4" id="KW-0346">Stress response</keyword>
<dbReference type="SUPFAM" id="SSF49764">
    <property type="entry name" value="HSP20-like chaperones"/>
    <property type="match status" value="1"/>
</dbReference>
<dbReference type="PANTHER" id="PTHR11527">
    <property type="entry name" value="HEAT-SHOCK PROTEIN 20 FAMILY MEMBER"/>
    <property type="match status" value="1"/>
</dbReference>
<keyword evidence="5" id="KW-1185">Reference proteome</keyword>
<dbReference type="PROSITE" id="PS01031">
    <property type="entry name" value="SHSP"/>
    <property type="match status" value="1"/>
</dbReference>
<dbReference type="Gene3D" id="2.60.40.790">
    <property type="match status" value="1"/>
</dbReference>
<evidence type="ECO:0000259" key="3">
    <source>
        <dbReference type="PROSITE" id="PS01031"/>
    </source>
</evidence>
<organism evidence="4 5">
    <name type="scientific">Marinithermofilum abyssi</name>
    <dbReference type="NCBI Taxonomy" id="1571185"/>
    <lineage>
        <taxon>Bacteria</taxon>
        <taxon>Bacillati</taxon>
        <taxon>Bacillota</taxon>
        <taxon>Bacilli</taxon>
        <taxon>Bacillales</taxon>
        <taxon>Thermoactinomycetaceae</taxon>
        <taxon>Marinithermofilum</taxon>
    </lineage>
</organism>
<sequence length="138" mass="15749">MNQDKNFEKWSKLARKFLGDDFWGDMMEAVPTAGPKADVYHGQQEVVVLIDLPGIENVKDVDVRIDGDTLWVKGERPNRYAHYNAKVTERNTGAFERKIHLGALVSKKQSSASYRKGVLEIRLRIIKPNDDHIQVSDI</sequence>
<dbReference type="InterPro" id="IPR031107">
    <property type="entry name" value="Small_HSP"/>
</dbReference>
<proteinExistence type="inferred from homology"/>
<dbReference type="Proteomes" id="UP000625210">
    <property type="component" value="Unassembled WGS sequence"/>
</dbReference>
<name>A0A8J2VJD5_9BACL</name>
<evidence type="ECO:0000313" key="4">
    <source>
        <dbReference type="EMBL" id="GGE27039.1"/>
    </source>
</evidence>
<protein>
    <submittedName>
        <fullName evidence="4">Putative 15 kDa heat shock protein</fullName>
    </submittedName>
</protein>
<evidence type="ECO:0000256" key="1">
    <source>
        <dbReference type="PROSITE-ProRule" id="PRU00285"/>
    </source>
</evidence>
<comment type="caution">
    <text evidence="4">The sequence shown here is derived from an EMBL/GenBank/DDBJ whole genome shotgun (WGS) entry which is preliminary data.</text>
</comment>
<dbReference type="InterPro" id="IPR008978">
    <property type="entry name" value="HSP20-like_chaperone"/>
</dbReference>
<gene>
    <name evidence="4" type="primary">hsp15</name>
    <name evidence="4" type="ORF">GCM10011571_31570</name>
</gene>